<sequence length="126" mass="13741">MKRDFNAPLTFAGKPIEENKAVLTLGGVSVNALLVMPDNEPNLQAEEKFKRYKLAERLSAGGVQDLSVDELALVKRLVGNMYQPIIVGASFDLFERELPPEPVEDKAADTTEQPNAADPAPVSYQA</sequence>
<dbReference type="EMBL" id="JADIKF010000040">
    <property type="protein sequence ID" value="MBM7131566.1"/>
    <property type="molecule type" value="Genomic_DNA"/>
</dbReference>
<dbReference type="Proteomes" id="UP001430193">
    <property type="component" value="Unassembled WGS sequence"/>
</dbReference>
<dbReference type="RefSeq" id="WP_204633125.1">
    <property type="nucleotide sequence ID" value="NZ_BSOC01000001.1"/>
</dbReference>
<keyword evidence="3" id="KW-1185">Reference proteome</keyword>
<feature type="compositionally biased region" description="Basic and acidic residues" evidence="1">
    <location>
        <begin position="98"/>
        <end position="109"/>
    </location>
</feature>
<evidence type="ECO:0000256" key="1">
    <source>
        <dbReference type="SAM" id="MobiDB-lite"/>
    </source>
</evidence>
<feature type="region of interest" description="Disordered" evidence="1">
    <location>
        <begin position="98"/>
        <end position="126"/>
    </location>
</feature>
<accession>A0ABS2KKA0</accession>
<evidence type="ECO:0000313" key="3">
    <source>
        <dbReference type="Proteomes" id="UP001430193"/>
    </source>
</evidence>
<name>A0ABS2KKA0_9GAMM</name>
<gene>
    <name evidence="2" type="ORF">ISS99_18750</name>
</gene>
<organism evidence="2 3">
    <name type="scientific">Dyella mobilis</name>
    <dbReference type="NCBI Taxonomy" id="1849582"/>
    <lineage>
        <taxon>Bacteria</taxon>
        <taxon>Pseudomonadati</taxon>
        <taxon>Pseudomonadota</taxon>
        <taxon>Gammaproteobacteria</taxon>
        <taxon>Lysobacterales</taxon>
        <taxon>Rhodanobacteraceae</taxon>
        <taxon>Dyella</taxon>
    </lineage>
</organism>
<evidence type="ECO:0000313" key="2">
    <source>
        <dbReference type="EMBL" id="MBM7131566.1"/>
    </source>
</evidence>
<reference evidence="2" key="1">
    <citation type="submission" date="2020-10" db="EMBL/GenBank/DDBJ databases">
        <title>Phylogeny of dyella-like bacteria.</title>
        <authorList>
            <person name="Fu J."/>
        </authorList>
    </citation>
    <scope>NUCLEOTIDE SEQUENCE</scope>
    <source>
        <strain evidence="2">DHON07</strain>
    </source>
</reference>
<comment type="caution">
    <text evidence="2">The sequence shown here is derived from an EMBL/GenBank/DDBJ whole genome shotgun (WGS) entry which is preliminary data.</text>
</comment>
<protein>
    <recommendedName>
        <fullName evidence="4">Phage tail assembly chaperone protein, E, or 41 or 14</fullName>
    </recommendedName>
</protein>
<evidence type="ECO:0008006" key="4">
    <source>
        <dbReference type="Google" id="ProtNLM"/>
    </source>
</evidence>
<proteinExistence type="predicted"/>